<name>A0ABT1D063_9PROT</name>
<feature type="compositionally biased region" description="Basic and acidic residues" evidence="1">
    <location>
        <begin position="57"/>
        <end position="71"/>
    </location>
</feature>
<sequence>MTTQQRGKHDTERDAGGPGSSHQGGSHGEAHRARDDQGPQPDSPTNPDRSRISGGGGERDRHHVHDPKEKS</sequence>
<dbReference type="RefSeq" id="WP_252951869.1">
    <property type="nucleotide sequence ID" value="NZ_JAFIRR010000022.1"/>
</dbReference>
<evidence type="ECO:0000256" key="1">
    <source>
        <dbReference type="SAM" id="MobiDB-lite"/>
    </source>
</evidence>
<evidence type="ECO:0000313" key="2">
    <source>
        <dbReference type="EMBL" id="MCO6415272.1"/>
    </source>
</evidence>
<protein>
    <submittedName>
        <fullName evidence="2">Uncharacterized protein</fullName>
    </submittedName>
</protein>
<feature type="region of interest" description="Disordered" evidence="1">
    <location>
        <begin position="1"/>
        <end position="71"/>
    </location>
</feature>
<comment type="caution">
    <text evidence="2">The sequence shown here is derived from an EMBL/GenBank/DDBJ whole genome shotgun (WGS) entry which is preliminary data.</text>
</comment>
<keyword evidence="3" id="KW-1185">Reference proteome</keyword>
<dbReference type="Proteomes" id="UP001523392">
    <property type="component" value="Unassembled WGS sequence"/>
</dbReference>
<dbReference type="EMBL" id="JAFIRR010000022">
    <property type="protein sequence ID" value="MCO6415272.1"/>
    <property type="molecule type" value="Genomic_DNA"/>
</dbReference>
<gene>
    <name evidence="2" type="ORF">JYK14_03655</name>
</gene>
<organism evidence="2 3">
    <name type="scientific">Siccirubricoccus soli</name>
    <dbReference type="NCBI Taxonomy" id="2899147"/>
    <lineage>
        <taxon>Bacteria</taxon>
        <taxon>Pseudomonadati</taxon>
        <taxon>Pseudomonadota</taxon>
        <taxon>Alphaproteobacteria</taxon>
        <taxon>Acetobacterales</taxon>
        <taxon>Roseomonadaceae</taxon>
        <taxon>Siccirubricoccus</taxon>
    </lineage>
</organism>
<feature type="compositionally biased region" description="Basic and acidic residues" evidence="1">
    <location>
        <begin position="28"/>
        <end position="37"/>
    </location>
</feature>
<evidence type="ECO:0000313" key="3">
    <source>
        <dbReference type="Proteomes" id="UP001523392"/>
    </source>
</evidence>
<reference evidence="2 3" key="1">
    <citation type="submission" date="2021-12" db="EMBL/GenBank/DDBJ databases">
        <title>Siccirubricoccus leaddurans sp. nov., a high concentration Zn2+ tolerance bacterium.</title>
        <authorList>
            <person name="Cao Y."/>
        </authorList>
    </citation>
    <scope>NUCLEOTIDE SEQUENCE [LARGE SCALE GENOMIC DNA]</scope>
    <source>
        <strain evidence="2 3">KC 17139</strain>
    </source>
</reference>
<accession>A0ABT1D063</accession>
<proteinExistence type="predicted"/>